<dbReference type="InterPro" id="IPR027417">
    <property type="entry name" value="P-loop_NTPase"/>
</dbReference>
<evidence type="ECO:0000256" key="3">
    <source>
        <dbReference type="ARBA" id="ARBA00022806"/>
    </source>
</evidence>
<feature type="coiled-coil region" evidence="6">
    <location>
        <begin position="12"/>
        <end position="60"/>
    </location>
</feature>
<dbReference type="PROSITE" id="PS51198">
    <property type="entry name" value="UVRD_HELICASE_ATP_BIND"/>
    <property type="match status" value="1"/>
</dbReference>
<dbReference type="RefSeq" id="WP_052219646.1">
    <property type="nucleotide sequence ID" value="NZ_LHUR01000005.1"/>
</dbReference>
<dbReference type="GO" id="GO:0016787">
    <property type="term" value="F:hydrolase activity"/>
    <property type="evidence" value="ECO:0007669"/>
    <property type="project" value="UniProtKB-UniRule"/>
</dbReference>
<evidence type="ECO:0000259" key="7">
    <source>
        <dbReference type="PROSITE" id="PS51198"/>
    </source>
</evidence>
<dbReference type="PANTHER" id="PTHR11070:SF17">
    <property type="entry name" value="DNA HELICASE IV"/>
    <property type="match status" value="1"/>
</dbReference>
<reference evidence="9" key="1">
    <citation type="submission" date="2015-08" db="EMBL/GenBank/DDBJ databases">
        <title>Genome sequence of the strict anaerobe Clostridium homopropionicum LuHBu1 (DSM 5847T).</title>
        <authorList>
            <person name="Poehlein A."/>
            <person name="Beck M."/>
            <person name="Schiel-Bengelsdorf B."/>
            <person name="Bengelsdorf F.R."/>
            <person name="Daniel R."/>
            <person name="Duerre P."/>
        </authorList>
    </citation>
    <scope>NUCLEOTIDE SEQUENCE [LARGE SCALE GENOMIC DNA]</scope>
    <source>
        <strain evidence="9">DSM 5847</strain>
    </source>
</reference>
<dbReference type="GO" id="GO:0003677">
    <property type="term" value="F:DNA binding"/>
    <property type="evidence" value="ECO:0007669"/>
    <property type="project" value="InterPro"/>
</dbReference>
<dbReference type="SUPFAM" id="SSF52540">
    <property type="entry name" value="P-loop containing nucleoside triphosphate hydrolases"/>
    <property type="match status" value="1"/>
</dbReference>
<dbReference type="PANTHER" id="PTHR11070">
    <property type="entry name" value="UVRD / RECB / PCRA DNA HELICASE FAMILY MEMBER"/>
    <property type="match status" value="1"/>
</dbReference>
<evidence type="ECO:0000313" key="8">
    <source>
        <dbReference type="EMBL" id="KOA21356.1"/>
    </source>
</evidence>
<dbReference type="STRING" id="36844.SAMN04488501_105199"/>
<dbReference type="GO" id="GO:0000725">
    <property type="term" value="P:recombinational repair"/>
    <property type="evidence" value="ECO:0007669"/>
    <property type="project" value="TreeGrafter"/>
</dbReference>
<accession>A0A0L6ZEF6</accession>
<dbReference type="InterPro" id="IPR048228">
    <property type="entry name" value="HelD_bacillota"/>
</dbReference>
<evidence type="ECO:0000256" key="6">
    <source>
        <dbReference type="SAM" id="Coils"/>
    </source>
</evidence>
<dbReference type="NCBIfam" id="NF041464">
    <property type="entry name" value="HelD_BACSU"/>
    <property type="match status" value="1"/>
</dbReference>
<dbReference type="Pfam" id="PF00580">
    <property type="entry name" value="UvrD-helicase"/>
    <property type="match status" value="1"/>
</dbReference>
<protein>
    <submittedName>
        <fullName evidence="8">Helicase IV</fullName>
        <ecNumber evidence="8">3.6.4.12</ecNumber>
    </submittedName>
</protein>
<dbReference type="GO" id="GO:0005829">
    <property type="term" value="C:cytosol"/>
    <property type="evidence" value="ECO:0007669"/>
    <property type="project" value="TreeGrafter"/>
</dbReference>
<evidence type="ECO:0000313" key="9">
    <source>
        <dbReference type="Proteomes" id="UP000037043"/>
    </source>
</evidence>
<organism evidence="8 9">
    <name type="scientific">Clostridium homopropionicum DSM 5847</name>
    <dbReference type="NCBI Taxonomy" id="1121318"/>
    <lineage>
        <taxon>Bacteria</taxon>
        <taxon>Bacillati</taxon>
        <taxon>Bacillota</taxon>
        <taxon>Clostridia</taxon>
        <taxon>Eubacteriales</taxon>
        <taxon>Clostridiaceae</taxon>
        <taxon>Clostridium</taxon>
    </lineage>
</organism>
<dbReference type="EC" id="3.6.4.12" evidence="8"/>
<dbReference type="GO" id="GO:0043138">
    <property type="term" value="F:3'-5' DNA helicase activity"/>
    <property type="evidence" value="ECO:0007669"/>
    <property type="project" value="TreeGrafter"/>
</dbReference>
<comment type="caution">
    <text evidence="8">The sequence shown here is derived from an EMBL/GenBank/DDBJ whole genome shotgun (WGS) entry which is preliminary data.</text>
</comment>
<feature type="domain" description="UvrD-like helicase ATP-binding" evidence="7">
    <location>
        <begin position="204"/>
        <end position="599"/>
    </location>
</feature>
<keyword evidence="1 5" id="KW-0547">Nucleotide-binding</keyword>
<keyword evidence="4 5" id="KW-0067">ATP-binding</keyword>
<keyword evidence="2 5" id="KW-0378">Hydrolase</keyword>
<evidence type="ECO:0000256" key="4">
    <source>
        <dbReference type="ARBA" id="ARBA00022840"/>
    </source>
</evidence>
<feature type="binding site" evidence="5">
    <location>
        <begin position="225"/>
        <end position="232"/>
    </location>
    <ligand>
        <name>ATP</name>
        <dbReference type="ChEBI" id="CHEBI:30616"/>
    </ligand>
</feature>
<keyword evidence="6" id="KW-0175">Coiled coil</keyword>
<name>A0A0L6ZEF6_9CLOT</name>
<proteinExistence type="predicted"/>
<gene>
    <name evidence="8" type="primary">helD_1</name>
    <name evidence="8" type="ORF">CLHOM_00270</name>
</gene>
<dbReference type="PATRIC" id="fig|1121318.3.peg.26"/>
<dbReference type="EMBL" id="LHUR01000005">
    <property type="protein sequence ID" value="KOA21356.1"/>
    <property type="molecule type" value="Genomic_DNA"/>
</dbReference>
<sequence>MSIEDKEFTLEKTNLENANRWLSEELISIEEEKEKQKENISKIRKESKTYNVELEIAKQRYSKISKDYDTYVEAKKIPYFARIDFKEERGEINNYYIGKFGIYDKREEKELIIDWRAPIADLYYSATKGQVSYTAPIGEINGELLLKRKLLVKEGKLIDAFDEGINDIILKMGEEIEGNSLIDEFLKINLEQSLSSKLKDIVATIQREQNEIIRGEIKRPTIVQGSAGSGKTTIALHRLAYILYRYKNKIEGKDILVVAPNRLFLDYISDVLPSLGVGEVTQTTFEDFALNLLKMKVKLISKDEKLAYLLEAKDLEKKKLLFNSSKLKGDKTYKTILDRYVLYIEKLDLNIQDIKLDEYALFEKNQIKRLYSKDLSHLPLNKRKQEIKRYCEGKVKEKSKVIEDSLEVKYANQINQVKRNMTDCEGRRNILIDLYDKRDKEIAEVKSKIKNAINEYFTQWINKDIFKLYHEMFKEIFYIITEGKIPQAFINYMEREIAENIKNKCIDADDLAALVYLHFKINGKEYNYKHIVIDEAQDYSLLQLEVLKQVSLNNSMTIVGDVGQGIYYYKGINDWNKAIKKVFENKVNYATVTQSYRSTVEIINFANKVLMKQENNLKPAEPVLRHGEEPKIININSDEDFIKELNYILKYLENKGRFNIAIIGKNKKECKDIYELLNKKYKGQWKLIGDNESEMTLGKIIIPSYMTKGLEFDCSIIYNCNAENYRNNELDKKILYVALTRALHFEYIFYKEKRSMLIDQ</sequence>
<dbReference type="InterPro" id="IPR000212">
    <property type="entry name" value="DNA_helicase_UvrD/REP"/>
</dbReference>
<dbReference type="Gene3D" id="3.40.50.300">
    <property type="entry name" value="P-loop containing nucleotide triphosphate hydrolases"/>
    <property type="match status" value="3"/>
</dbReference>
<evidence type="ECO:0000256" key="1">
    <source>
        <dbReference type="ARBA" id="ARBA00022741"/>
    </source>
</evidence>
<evidence type="ECO:0000256" key="2">
    <source>
        <dbReference type="ARBA" id="ARBA00022801"/>
    </source>
</evidence>
<keyword evidence="9" id="KW-1185">Reference proteome</keyword>
<keyword evidence="3 5" id="KW-0347">Helicase</keyword>
<evidence type="ECO:0000256" key="5">
    <source>
        <dbReference type="PROSITE-ProRule" id="PRU00560"/>
    </source>
</evidence>
<dbReference type="Proteomes" id="UP000037043">
    <property type="component" value="Unassembled WGS sequence"/>
</dbReference>
<dbReference type="InterPro" id="IPR014016">
    <property type="entry name" value="UvrD-like_ATP-bd"/>
</dbReference>
<dbReference type="GO" id="GO:0005524">
    <property type="term" value="F:ATP binding"/>
    <property type="evidence" value="ECO:0007669"/>
    <property type="project" value="UniProtKB-UniRule"/>
</dbReference>
<dbReference type="AlphaFoldDB" id="A0A0L6ZEF6"/>